<accession>A0A0G4H7V2</accession>
<dbReference type="EMBL" id="CDMY01001057">
    <property type="protein sequence ID" value="CEM39988.1"/>
    <property type="molecule type" value="Genomic_DNA"/>
</dbReference>
<dbReference type="PhylomeDB" id="A0A0G4H7V2"/>
<protein>
    <submittedName>
        <fullName evidence="1">Uncharacterized protein</fullName>
    </submittedName>
</protein>
<proteinExistence type="predicted"/>
<name>A0A0G4H7V2_VITBC</name>
<evidence type="ECO:0000313" key="2">
    <source>
        <dbReference type="Proteomes" id="UP000041254"/>
    </source>
</evidence>
<dbReference type="PANTHER" id="PTHR28360">
    <property type="entry name" value="DYNACTIN SUBUNIT 3"/>
    <property type="match status" value="1"/>
</dbReference>
<evidence type="ECO:0000313" key="1">
    <source>
        <dbReference type="EMBL" id="CEM39988.1"/>
    </source>
</evidence>
<gene>
    <name evidence="1" type="ORF">Vbra_19881</name>
</gene>
<dbReference type="Proteomes" id="UP000041254">
    <property type="component" value="Unassembled WGS sequence"/>
</dbReference>
<dbReference type="AlphaFoldDB" id="A0A0G4H7V2"/>
<reference evidence="1 2" key="1">
    <citation type="submission" date="2014-11" db="EMBL/GenBank/DDBJ databases">
        <authorList>
            <person name="Zhu J."/>
            <person name="Qi W."/>
            <person name="Song R."/>
        </authorList>
    </citation>
    <scope>NUCLEOTIDE SEQUENCE [LARGE SCALE GENOMIC DNA]</scope>
</reference>
<dbReference type="GO" id="GO:0005869">
    <property type="term" value="C:dynactin complex"/>
    <property type="evidence" value="ECO:0007669"/>
    <property type="project" value="InterPro"/>
</dbReference>
<dbReference type="InterPro" id="IPR009991">
    <property type="entry name" value="DCTN3"/>
</dbReference>
<dbReference type="VEuPathDB" id="CryptoDB:Vbra_19881"/>
<dbReference type="PANTHER" id="PTHR28360:SF1">
    <property type="entry name" value="DYNACTIN SUBUNIT 3"/>
    <property type="match status" value="1"/>
</dbReference>
<dbReference type="InParanoid" id="A0A0G4H7V2"/>
<organism evidence="1 2">
    <name type="scientific">Vitrella brassicaformis (strain CCMP3155)</name>
    <dbReference type="NCBI Taxonomy" id="1169540"/>
    <lineage>
        <taxon>Eukaryota</taxon>
        <taxon>Sar</taxon>
        <taxon>Alveolata</taxon>
        <taxon>Colpodellida</taxon>
        <taxon>Vitrellaceae</taxon>
        <taxon>Vitrella</taxon>
    </lineage>
</organism>
<dbReference type="OMA" id="CEALLGM"/>
<dbReference type="Pfam" id="PF07426">
    <property type="entry name" value="Dynactin_p22"/>
    <property type="match status" value="1"/>
</dbReference>
<dbReference type="GO" id="GO:0061640">
    <property type="term" value="P:cytoskeleton-dependent cytokinesis"/>
    <property type="evidence" value="ECO:0007669"/>
    <property type="project" value="InterPro"/>
</dbReference>
<keyword evidence="2" id="KW-1185">Reference proteome</keyword>
<dbReference type="OrthoDB" id="16729at2759"/>
<sequence>MNVDVRAHLERLEKRVDMCEALLGMADMEGQKGGGKPVSVKKQIAELTGKCNRIFEGPIREFEERYKSIQSWLKAEHADLSDVVMNTAAKRAYVLEQADFLRQTAQQLKEVEEMEQFINPPIMKEMPTYAKQLEKIESRGHLLADATVRLNQEVEQLVDNYAMTMNAISTLLVQWDLIIKELEKNKGTK</sequence>